<dbReference type="EMBL" id="QQBH01000005">
    <property type="protein sequence ID" value="RDD89082.1"/>
    <property type="molecule type" value="Genomic_DNA"/>
</dbReference>
<dbReference type="Pfam" id="PF04957">
    <property type="entry name" value="RMF"/>
    <property type="match status" value="1"/>
</dbReference>
<organism evidence="3 4">
    <name type="scientific">Streptomyces parvulus</name>
    <dbReference type="NCBI Taxonomy" id="146923"/>
    <lineage>
        <taxon>Bacteria</taxon>
        <taxon>Bacillati</taxon>
        <taxon>Actinomycetota</taxon>
        <taxon>Actinomycetes</taxon>
        <taxon>Kitasatosporales</taxon>
        <taxon>Streptomycetaceae</taxon>
        <taxon>Streptomyces</taxon>
    </lineage>
</organism>
<reference evidence="3 4" key="1">
    <citation type="submission" date="2018-07" db="EMBL/GenBank/DDBJ databases">
        <title>Genome guided investigation of antibiotics producing actinomycetales strain isolated from a Macau mangrove ecosystem.</title>
        <authorList>
            <person name="Hu D."/>
        </authorList>
    </citation>
    <scope>NUCLEOTIDE SEQUENCE [LARGE SCALE GENOMIC DNA]</scope>
    <source>
        <strain evidence="3 4">2297</strain>
    </source>
</reference>
<proteinExistence type="predicted"/>
<name>A0A369V7S3_9ACTN</name>
<protein>
    <submittedName>
        <fullName evidence="3">Uncharacterized protein</fullName>
    </submittedName>
</protein>
<sequence length="61" mass="6456">MGARGDIIRATVAGRKAGRDGKRASACPYPATSLLRTAWIKAYAEARPVPADVVDDDQAVE</sequence>
<dbReference type="RefSeq" id="WP_114528221.1">
    <property type="nucleotide sequence ID" value="NZ_QQBH01000005.1"/>
</dbReference>
<dbReference type="GO" id="GO:0006417">
    <property type="term" value="P:regulation of translation"/>
    <property type="evidence" value="ECO:0007669"/>
    <property type="project" value="UniProtKB-KW"/>
</dbReference>
<evidence type="ECO:0000313" key="4">
    <source>
        <dbReference type="Proteomes" id="UP000253742"/>
    </source>
</evidence>
<accession>A0A369V7S3</accession>
<evidence type="ECO:0000256" key="2">
    <source>
        <dbReference type="ARBA" id="ARBA00022845"/>
    </source>
</evidence>
<dbReference type="OrthoDB" id="4261369at2"/>
<dbReference type="NCBIfam" id="NF041887">
    <property type="entry name" value="Rmf_like_phage"/>
    <property type="match status" value="1"/>
</dbReference>
<dbReference type="AlphaFoldDB" id="A0A369V7S3"/>
<dbReference type="InterPro" id="IPR023200">
    <property type="entry name" value="RMF_sf"/>
</dbReference>
<evidence type="ECO:0000313" key="3">
    <source>
        <dbReference type="EMBL" id="RDD89082.1"/>
    </source>
</evidence>
<keyword evidence="1" id="KW-0963">Cytoplasm</keyword>
<dbReference type="InterPro" id="IPR007040">
    <property type="entry name" value="Ribosome_modulation_factor"/>
</dbReference>
<evidence type="ECO:0000256" key="1">
    <source>
        <dbReference type="ARBA" id="ARBA00022490"/>
    </source>
</evidence>
<dbReference type="Proteomes" id="UP000253742">
    <property type="component" value="Unassembled WGS sequence"/>
</dbReference>
<gene>
    <name evidence="3" type="ORF">DVZ84_08725</name>
</gene>
<keyword evidence="2" id="KW-0810">Translation regulation</keyword>
<dbReference type="Gene3D" id="1.10.10.620">
    <property type="entry name" value="ribosome modulation factor like domain"/>
    <property type="match status" value="1"/>
</dbReference>
<dbReference type="NCBIfam" id="NF041886">
    <property type="entry name" value="Rmf_CrpP_fam"/>
    <property type="match status" value="1"/>
</dbReference>
<comment type="caution">
    <text evidence="3">The sequence shown here is derived from an EMBL/GenBank/DDBJ whole genome shotgun (WGS) entry which is preliminary data.</text>
</comment>